<feature type="coiled-coil region" evidence="1">
    <location>
        <begin position="616"/>
        <end position="773"/>
    </location>
</feature>
<proteinExistence type="predicted"/>
<dbReference type="EMBL" id="AP028917">
    <property type="protein sequence ID" value="BES98175.1"/>
    <property type="molecule type" value="Genomic_DNA"/>
</dbReference>
<evidence type="ECO:0000313" key="2">
    <source>
        <dbReference type="EMBL" id="BES98175.1"/>
    </source>
</evidence>
<gene>
    <name evidence="2" type="ORF">NTJ_10990</name>
</gene>
<accession>A0ABN7B4R8</accession>
<sequence length="784" mass="88750">MENIKLFNVSAKHFLATRKTEYERQIERTLQVLANSSDSSIFDSDLQDTTHFYVNLHEIMSTLDRPSDVAWTAVNILHKACKNPTARRNLSEVYHFMPILTRLLSSDPSPDKEVILLQLMEELTYGISIPWQLAYLPTLMSTLTKYIAPDMDKERVNLSLTILINLCYENQPAVHALMRTIDIKRFLKTALALHSNMACSEIQVIKLLIILKEYTIGLPVPDEGTFFKSVVSTLQQAISTGNSCLMRQTVSFYKHLIRKRGFEKCIDDKAEIQQLLSSLPPMNRCNRDCMDALFDYLSESIDHQSVGSLHSNYLSLAIQWITEEKRSISALNLVSKILVHVANSNDQENGGSSMIALLDDNVAEIIKLLDVECGVQSEDSYLELTAVLQLVSKMVKVSKLTSKVSSMLNPTVFRNLFKNLCGQELQSKNLNQEAVYTCYIQAIALLQQLSDMEARWFVLYTELLQQRQVQYILAVALYIGDEQMKTRVLELTTTRGYSVQCLGALASCMAEINKLLIFSPMGKLDTQPKTADVLIPMDVSPNLTPNLEKRVDALLDKVARDYLKKSDTSVSSVIELYQYKLAAVDKTVRTVQHSLEAADRLTTSLQHNAALTKTEVARLHQTLHCAQQRCETLAEENAKLSERIGEIEERTSDLHKKHSEALQTLKSKTRIIAEMTTQLDEQKNKIATLEDEMKSSILNLEEQLDSTSKSLKSCQDELAQKKKELESESEKLAKLKEEYMNQAVELSKLEKAKAETDAEADELNKQLQIISQLASKRKDASFRK</sequence>
<keyword evidence="1" id="KW-0175">Coiled coil</keyword>
<dbReference type="Proteomes" id="UP001307889">
    <property type="component" value="Chromosome 9"/>
</dbReference>
<dbReference type="PANTHER" id="PTHR23161">
    <property type="entry name" value="PROTEIN CIP2A"/>
    <property type="match status" value="1"/>
</dbReference>
<evidence type="ECO:0008006" key="4">
    <source>
        <dbReference type="Google" id="ProtNLM"/>
    </source>
</evidence>
<evidence type="ECO:0000256" key="1">
    <source>
        <dbReference type="SAM" id="Coils"/>
    </source>
</evidence>
<dbReference type="PANTHER" id="PTHR23161:SF2">
    <property type="entry name" value="PROTEIN CIP2A"/>
    <property type="match status" value="1"/>
</dbReference>
<name>A0ABN7B4R8_9HEMI</name>
<dbReference type="InterPro" id="IPR042510">
    <property type="entry name" value="CIP2A"/>
</dbReference>
<reference evidence="2 3" key="1">
    <citation type="submission" date="2023-09" db="EMBL/GenBank/DDBJ databases">
        <title>Nesidiocoris tenuis whole genome shotgun sequence.</title>
        <authorList>
            <person name="Shibata T."/>
            <person name="Shimoda M."/>
            <person name="Kobayashi T."/>
            <person name="Uehara T."/>
        </authorList>
    </citation>
    <scope>NUCLEOTIDE SEQUENCE [LARGE SCALE GENOMIC DNA]</scope>
    <source>
        <strain evidence="2 3">Japan</strain>
    </source>
</reference>
<protein>
    <recommendedName>
        <fullName evidence="4">Protein CIP2A</fullName>
    </recommendedName>
</protein>
<organism evidence="2 3">
    <name type="scientific">Nesidiocoris tenuis</name>
    <dbReference type="NCBI Taxonomy" id="355587"/>
    <lineage>
        <taxon>Eukaryota</taxon>
        <taxon>Metazoa</taxon>
        <taxon>Ecdysozoa</taxon>
        <taxon>Arthropoda</taxon>
        <taxon>Hexapoda</taxon>
        <taxon>Insecta</taxon>
        <taxon>Pterygota</taxon>
        <taxon>Neoptera</taxon>
        <taxon>Paraneoptera</taxon>
        <taxon>Hemiptera</taxon>
        <taxon>Heteroptera</taxon>
        <taxon>Panheteroptera</taxon>
        <taxon>Cimicomorpha</taxon>
        <taxon>Miridae</taxon>
        <taxon>Dicyphina</taxon>
        <taxon>Nesidiocoris</taxon>
    </lineage>
</organism>
<evidence type="ECO:0000313" key="3">
    <source>
        <dbReference type="Proteomes" id="UP001307889"/>
    </source>
</evidence>
<keyword evidence="3" id="KW-1185">Reference proteome</keyword>